<dbReference type="OMA" id="WLPRPTE"/>
<evidence type="ECO:0000313" key="3">
    <source>
        <dbReference type="Proteomes" id="UP000030762"/>
    </source>
</evidence>
<evidence type="ECO:0000313" key="2">
    <source>
        <dbReference type="EMBL" id="EQC39914.1"/>
    </source>
</evidence>
<name>T0QP84_SAPDV</name>
<dbReference type="RefSeq" id="XP_008606388.1">
    <property type="nucleotide sequence ID" value="XM_008608166.1"/>
</dbReference>
<dbReference type="Proteomes" id="UP000030762">
    <property type="component" value="Unassembled WGS sequence"/>
</dbReference>
<dbReference type="EMBL" id="JH767137">
    <property type="protein sequence ID" value="EQC39914.1"/>
    <property type="molecule type" value="Genomic_DNA"/>
</dbReference>
<sequence length="821" mass="90564">MMQAYADEDVLNDMPQPSTFAASGALLHPAPFLVALAGMDEPLSWPLGAAQAKQIAALYPDTKIIPSSDIAIDQRYFQRYDEMLTAVYQGSIQSLVSSGEADMVLSHMVVDDVGDAESFRLRPTADEAICATTFGVLIILLPSRHEGGVVTFTYGDDSLAFDDAIPLIDTAYAAAYLSTTITSAPITSGRRVALVYRVYLREGSQYFVPPTLDPTIAALKVLGTSPFETLQRIGLEVSIECDSFDSFSIIDATFVEALVATGCFDVGLADLKIDGRESKCTIETLLPHPACNLPAVVVRNCVGKTIQGFLYTAPSGDSESTARAIVFWPKRHRPEDDANETEPDYLGVADTRELVLAAMYAFDLENASLTRRHYNRRAPSFLVLMEHFLMALNDVELTAVFLSNHITIQPKVPLVDIAPLVHHLLTKHGWEPLCAALLRLVQRWIQTEANDTLQLLTSLAGLNKAKAMHVWGRSHVFIEEVLVLEHYVQVTAPQLQGANYMSQRLPLPFVTVIDAYLFPRYDYLYTSYTDAAVLFLASLTQRLDAALFDACVAVGVVALFRVIAAIYPQLADSAPLRPLALAYVDAVIETLARDTAWPEWLPRPTEEDRDWIKVGAVIFLDVLHLVEQLAPQKSRTVTSAWLAALPTTRDALHRHRLPVLARLDTSSPVHRLLATAAIDRWTHLPPLPVVTPDFALPPPEDLDPQHCHQCGNVHALYTQADTLTLSCGSDGLCSTLSHILEADHAHVAVRRPWTQGEGYKIEKLAMPGPLAEWRTHARQVQIRDSVTASIETVKSQMRDKDDQEQGKEETDAPLAKRVCRA</sequence>
<gene>
    <name evidence="2" type="ORF">SDRG_02570</name>
</gene>
<reference evidence="2 3" key="1">
    <citation type="submission" date="2012-04" db="EMBL/GenBank/DDBJ databases">
        <title>The Genome Sequence of Saprolegnia declina VS20.</title>
        <authorList>
            <consortium name="The Broad Institute Genome Sequencing Platform"/>
            <person name="Russ C."/>
            <person name="Nusbaum C."/>
            <person name="Tyler B."/>
            <person name="van West P."/>
            <person name="Dieguez-Uribeondo J."/>
            <person name="de Bruijn I."/>
            <person name="Tripathy S."/>
            <person name="Jiang R."/>
            <person name="Young S.K."/>
            <person name="Zeng Q."/>
            <person name="Gargeya S."/>
            <person name="Fitzgerald M."/>
            <person name="Haas B."/>
            <person name="Abouelleil A."/>
            <person name="Alvarado L."/>
            <person name="Arachchi H.M."/>
            <person name="Berlin A."/>
            <person name="Chapman S.B."/>
            <person name="Goldberg J."/>
            <person name="Griggs A."/>
            <person name="Gujja S."/>
            <person name="Hansen M."/>
            <person name="Howarth C."/>
            <person name="Imamovic A."/>
            <person name="Larimer J."/>
            <person name="McCowen C."/>
            <person name="Montmayeur A."/>
            <person name="Murphy C."/>
            <person name="Neiman D."/>
            <person name="Pearson M."/>
            <person name="Priest M."/>
            <person name="Roberts A."/>
            <person name="Saif S."/>
            <person name="Shea T."/>
            <person name="Sisk P."/>
            <person name="Sykes S."/>
            <person name="Wortman J."/>
            <person name="Nusbaum C."/>
            <person name="Birren B."/>
        </authorList>
    </citation>
    <scope>NUCLEOTIDE SEQUENCE [LARGE SCALE GENOMIC DNA]</scope>
    <source>
        <strain evidence="2 3">VS20</strain>
    </source>
</reference>
<feature type="region of interest" description="Disordered" evidence="1">
    <location>
        <begin position="791"/>
        <end position="821"/>
    </location>
</feature>
<organism evidence="2 3">
    <name type="scientific">Saprolegnia diclina (strain VS20)</name>
    <dbReference type="NCBI Taxonomy" id="1156394"/>
    <lineage>
        <taxon>Eukaryota</taxon>
        <taxon>Sar</taxon>
        <taxon>Stramenopiles</taxon>
        <taxon>Oomycota</taxon>
        <taxon>Saprolegniomycetes</taxon>
        <taxon>Saprolegniales</taxon>
        <taxon>Saprolegniaceae</taxon>
        <taxon>Saprolegnia</taxon>
    </lineage>
</organism>
<protein>
    <submittedName>
        <fullName evidence="2">Uncharacterized protein</fullName>
    </submittedName>
</protein>
<dbReference type="AlphaFoldDB" id="T0QP84"/>
<keyword evidence="3" id="KW-1185">Reference proteome</keyword>
<accession>T0QP84</accession>
<dbReference type="VEuPathDB" id="FungiDB:SDRG_02570"/>
<dbReference type="GeneID" id="19943297"/>
<dbReference type="InParanoid" id="T0QP84"/>
<proteinExistence type="predicted"/>
<evidence type="ECO:0000256" key="1">
    <source>
        <dbReference type="SAM" id="MobiDB-lite"/>
    </source>
</evidence>
<dbReference type="OrthoDB" id="27483at2759"/>
<feature type="compositionally biased region" description="Basic and acidic residues" evidence="1">
    <location>
        <begin position="796"/>
        <end position="810"/>
    </location>
</feature>